<gene>
    <name evidence="2" type="ORF">MEDL_55253</name>
</gene>
<dbReference type="AlphaFoldDB" id="A0A8S3UL78"/>
<sequence>MLLDYVDSGFTSCRITGKAKAKFADCSSRGLQTVPMDLPDDIVKLDLRRNSIVTISAKAFIRYRILQVLILDENRIAYLEETTFTGLTKLNQLSMLENNLDLNASYHFNVFSPLVSLKILNIERNINKTNGGKVFYPFFGELHNLSVLAVDLSIYPVFKNSGLNKLTKLNTLKFDYCYLDKMTNKTFSDMPATVVNITFTGCIIHSVAEANFLRPFPFF</sequence>
<dbReference type="InterPro" id="IPR032675">
    <property type="entry name" value="LRR_dom_sf"/>
</dbReference>
<dbReference type="EMBL" id="CAJPWZ010002691">
    <property type="protein sequence ID" value="CAG2243128.1"/>
    <property type="molecule type" value="Genomic_DNA"/>
</dbReference>
<dbReference type="Gene3D" id="3.80.10.10">
    <property type="entry name" value="Ribonuclease Inhibitor"/>
    <property type="match status" value="1"/>
</dbReference>
<reference evidence="2" key="1">
    <citation type="submission" date="2021-03" db="EMBL/GenBank/DDBJ databases">
        <authorList>
            <person name="Bekaert M."/>
        </authorList>
    </citation>
    <scope>NUCLEOTIDE SEQUENCE</scope>
</reference>
<comment type="caution">
    <text evidence="2">The sequence shown here is derived from an EMBL/GenBank/DDBJ whole genome shotgun (WGS) entry which is preliminary data.</text>
</comment>
<organism evidence="2 3">
    <name type="scientific">Mytilus edulis</name>
    <name type="common">Blue mussel</name>
    <dbReference type="NCBI Taxonomy" id="6550"/>
    <lineage>
        <taxon>Eukaryota</taxon>
        <taxon>Metazoa</taxon>
        <taxon>Spiralia</taxon>
        <taxon>Lophotrochozoa</taxon>
        <taxon>Mollusca</taxon>
        <taxon>Bivalvia</taxon>
        <taxon>Autobranchia</taxon>
        <taxon>Pteriomorphia</taxon>
        <taxon>Mytilida</taxon>
        <taxon>Mytiloidea</taxon>
        <taxon>Mytilidae</taxon>
        <taxon>Mytilinae</taxon>
        <taxon>Mytilus</taxon>
    </lineage>
</organism>
<evidence type="ECO:0000256" key="1">
    <source>
        <dbReference type="ARBA" id="ARBA00022729"/>
    </source>
</evidence>
<keyword evidence="3" id="KW-1185">Reference proteome</keyword>
<dbReference type="InterPro" id="IPR001611">
    <property type="entry name" value="Leu-rich_rpt"/>
</dbReference>
<accession>A0A8S3UL78</accession>
<evidence type="ECO:0000313" key="2">
    <source>
        <dbReference type="EMBL" id="CAG2243128.1"/>
    </source>
</evidence>
<evidence type="ECO:0000313" key="3">
    <source>
        <dbReference type="Proteomes" id="UP000683360"/>
    </source>
</evidence>
<dbReference type="PANTHER" id="PTHR24373">
    <property type="entry name" value="SLIT RELATED LEUCINE-RICH REPEAT NEURONAL PROTEIN"/>
    <property type="match status" value="1"/>
</dbReference>
<dbReference type="PANTHER" id="PTHR24373:SF275">
    <property type="entry name" value="TIR DOMAIN-CONTAINING PROTEIN"/>
    <property type="match status" value="1"/>
</dbReference>
<dbReference type="Proteomes" id="UP000683360">
    <property type="component" value="Unassembled WGS sequence"/>
</dbReference>
<proteinExistence type="predicted"/>
<dbReference type="InterPro" id="IPR050328">
    <property type="entry name" value="Dev_Immune_Receptor"/>
</dbReference>
<keyword evidence="1" id="KW-0732">Signal</keyword>
<dbReference type="SUPFAM" id="SSF52058">
    <property type="entry name" value="L domain-like"/>
    <property type="match status" value="1"/>
</dbReference>
<dbReference type="Pfam" id="PF13855">
    <property type="entry name" value="LRR_8"/>
    <property type="match status" value="1"/>
</dbReference>
<protein>
    <submittedName>
        <fullName evidence="2">Uncharacterized protein</fullName>
    </submittedName>
</protein>
<dbReference type="OrthoDB" id="6056398at2759"/>
<name>A0A8S3UL78_MYTED</name>